<dbReference type="AlphaFoldDB" id="A0A5C8F8Y3"/>
<comment type="caution">
    <text evidence="1">The sequence shown here is derived from an EMBL/GenBank/DDBJ whole genome shotgun (WGS) entry which is preliminary data.</text>
</comment>
<dbReference type="EMBL" id="SAYG01000002">
    <property type="protein sequence ID" value="TXJ46715.1"/>
    <property type="molecule type" value="Genomic_DNA"/>
</dbReference>
<dbReference type="RefSeq" id="WP_147525631.1">
    <property type="nucleotide sequence ID" value="NZ_SAYG01000002.1"/>
</dbReference>
<accession>A0A5C8F8Y3</accession>
<gene>
    <name evidence="1" type="ORF">EPJ70_00810</name>
</gene>
<sequence>MHDNNEPTYSEETYQYFLNKFKPLYEQAGMTKEEQKMAVEGLIDRFTCLLIGDDDDKIEYEI</sequence>
<name>A0A5C8F8Y3_9SPIR</name>
<dbReference type="Proteomes" id="UP000324574">
    <property type="component" value="Unassembled WGS sequence"/>
</dbReference>
<proteinExistence type="predicted"/>
<protein>
    <submittedName>
        <fullName evidence="1">Uncharacterized protein</fullName>
    </submittedName>
</protein>
<evidence type="ECO:0000313" key="2">
    <source>
        <dbReference type="Proteomes" id="UP000324574"/>
    </source>
</evidence>
<reference evidence="1 2" key="1">
    <citation type="journal article" date="1992" name="Lakartidningen">
        <title>[Penicillin V and not amoxicillin is the first choice preparation in acute otitis].</title>
        <authorList>
            <person name="Kamme C."/>
            <person name="Lundgren K."/>
            <person name="Prellner K."/>
        </authorList>
    </citation>
    <scope>NUCLEOTIDE SEQUENCE [LARGE SCALE GENOMIC DNA]</scope>
    <source>
        <strain evidence="1 2">PC3714II</strain>
    </source>
</reference>
<evidence type="ECO:0000313" key="1">
    <source>
        <dbReference type="EMBL" id="TXJ46715.1"/>
    </source>
</evidence>
<organism evidence="1 2">
    <name type="scientific">Brachyspira aalborgi</name>
    <dbReference type="NCBI Taxonomy" id="29522"/>
    <lineage>
        <taxon>Bacteria</taxon>
        <taxon>Pseudomonadati</taxon>
        <taxon>Spirochaetota</taxon>
        <taxon>Spirochaetia</taxon>
        <taxon>Brachyspirales</taxon>
        <taxon>Brachyspiraceae</taxon>
        <taxon>Brachyspira</taxon>
    </lineage>
</organism>